<dbReference type="NCBIfam" id="TIGR01643">
    <property type="entry name" value="YD_repeat_2x"/>
    <property type="match status" value="1"/>
</dbReference>
<dbReference type="Gene3D" id="2.180.10.10">
    <property type="entry name" value="RHS repeat-associated core"/>
    <property type="match status" value="2"/>
</dbReference>
<dbReference type="PANTHER" id="PTHR32305">
    <property type="match status" value="1"/>
</dbReference>
<evidence type="ECO:0000259" key="2">
    <source>
        <dbReference type="Pfam" id="PF25023"/>
    </source>
</evidence>
<dbReference type="Pfam" id="PF25023">
    <property type="entry name" value="TEN_YD-shell"/>
    <property type="match status" value="2"/>
</dbReference>
<evidence type="ECO:0000313" key="4">
    <source>
        <dbReference type="Proteomes" id="UP000483379"/>
    </source>
</evidence>
<feature type="domain" description="Teneurin-like YD-shell" evidence="2">
    <location>
        <begin position="194"/>
        <end position="344"/>
    </location>
</feature>
<dbReference type="InterPro" id="IPR022385">
    <property type="entry name" value="Rhs_assc_core"/>
</dbReference>
<keyword evidence="4" id="KW-1185">Reference proteome</keyword>
<evidence type="ECO:0000256" key="1">
    <source>
        <dbReference type="ARBA" id="ARBA00022737"/>
    </source>
</evidence>
<proteinExistence type="predicted"/>
<protein>
    <recommendedName>
        <fullName evidence="2">Teneurin-like YD-shell domain-containing protein</fullName>
    </recommendedName>
</protein>
<dbReference type="RefSeq" id="WP_164456599.1">
    <property type="nucleotide sequence ID" value="NZ_JAAIJQ010000198.1"/>
</dbReference>
<dbReference type="PANTHER" id="PTHR32305:SF15">
    <property type="entry name" value="PROTEIN RHSA-RELATED"/>
    <property type="match status" value="1"/>
</dbReference>
<organism evidence="3 4">
    <name type="scientific">Thiorhodococcus minor</name>
    <dbReference type="NCBI Taxonomy" id="57489"/>
    <lineage>
        <taxon>Bacteria</taxon>
        <taxon>Pseudomonadati</taxon>
        <taxon>Pseudomonadota</taxon>
        <taxon>Gammaproteobacteria</taxon>
        <taxon>Chromatiales</taxon>
        <taxon>Chromatiaceae</taxon>
        <taxon>Thiorhodococcus</taxon>
    </lineage>
</organism>
<dbReference type="NCBIfam" id="TIGR03696">
    <property type="entry name" value="Rhs_assc_core"/>
    <property type="match status" value="1"/>
</dbReference>
<evidence type="ECO:0000313" key="3">
    <source>
        <dbReference type="EMBL" id="NEV65279.1"/>
    </source>
</evidence>
<name>A0A6M0K711_9GAMM</name>
<reference evidence="3 4" key="1">
    <citation type="submission" date="2020-02" db="EMBL/GenBank/DDBJ databases">
        <title>Genome sequences of Thiorhodococcus mannitoliphagus and Thiorhodococcus minor, purple sulfur photosynthetic bacteria in the gammaproteobacterial family, Chromatiaceae.</title>
        <authorList>
            <person name="Aviles F.A."/>
            <person name="Meyer T.E."/>
            <person name="Kyndt J.A."/>
        </authorList>
    </citation>
    <scope>NUCLEOTIDE SEQUENCE [LARGE SCALE GENOMIC DNA]</scope>
    <source>
        <strain evidence="3 4">DSM 11518</strain>
    </source>
</reference>
<feature type="domain" description="Teneurin-like YD-shell" evidence="2">
    <location>
        <begin position="3"/>
        <end position="182"/>
    </location>
</feature>
<gene>
    <name evidence="3" type="ORF">G3446_26200</name>
</gene>
<dbReference type="EMBL" id="JAAIJQ010000198">
    <property type="protein sequence ID" value="NEV65279.1"/>
    <property type="molecule type" value="Genomic_DNA"/>
</dbReference>
<dbReference type="InterPro" id="IPR056823">
    <property type="entry name" value="TEN-like_YD-shell"/>
</dbReference>
<accession>A0A6M0K711</accession>
<dbReference type="InterPro" id="IPR006530">
    <property type="entry name" value="YD"/>
</dbReference>
<dbReference type="AlphaFoldDB" id="A0A6M0K711"/>
<dbReference type="InterPro" id="IPR050708">
    <property type="entry name" value="T6SS_VgrG/RHS"/>
</dbReference>
<sequence length="473" mass="51344">MLAFDYDGALTIDTQWSGTVNGQVETDWNSDFAIAAHIINDSHSISYDYDGDGLLTQAGALILARDPDHGLLTGTSLGGLTTSQDYNAFGELEGFSAQQDGSALYGVTYSRDRLGRIRTKTETLQGETSVYAYDYDLAGRLTAVRENGVLTGSWDYDANGNRIGVDGTANGTYDEQDRLLQYDAPARPRPSGTIGYVIDGQDRRIGKTRDGELVQGFLYKDQLNPIAELDGEGNLVAVFVYGEQANVPAYLIKIDPETQEETTYRILSDHLGSPRLVVEVESGAVVQRMDYDAWGVVTRDTQPGFQPFGFAGGLYEPETGLVRFGARDYDPYTGRWLGKDPIGFDGDGPNLYNYALSDPVNLIDISGYSTLDCLGLDGDYFLACIIENQMPAPQDITPCIKCKGDYDKFYECLVGSGPALTSDCGACILSRGNVKKACISCAVGAGTASACFMDYCRLVPASECQEDIELECD</sequence>
<dbReference type="Proteomes" id="UP000483379">
    <property type="component" value="Unassembled WGS sequence"/>
</dbReference>
<keyword evidence="1" id="KW-0677">Repeat</keyword>
<comment type="caution">
    <text evidence="3">The sequence shown here is derived from an EMBL/GenBank/DDBJ whole genome shotgun (WGS) entry which is preliminary data.</text>
</comment>